<evidence type="ECO:0000313" key="1">
    <source>
        <dbReference type="EMBL" id="SVD87353.1"/>
    </source>
</evidence>
<organism evidence="1">
    <name type="scientific">marine metagenome</name>
    <dbReference type="NCBI Taxonomy" id="408172"/>
    <lineage>
        <taxon>unclassified sequences</taxon>
        <taxon>metagenomes</taxon>
        <taxon>ecological metagenomes</taxon>
    </lineage>
</organism>
<protein>
    <submittedName>
        <fullName evidence="1">Uncharacterized protein</fullName>
    </submittedName>
</protein>
<name>A0A382YVZ6_9ZZZZ</name>
<sequence>MQVIFVSLRLVPGEVMHCADQGSISASTHAARSAVTWVSRERVERGFGQVDSFEVALRLTNLATYGNGSIK</sequence>
<gene>
    <name evidence="1" type="ORF">METZ01_LOCUS440207</name>
</gene>
<proteinExistence type="predicted"/>
<dbReference type="AlphaFoldDB" id="A0A382YVZ6"/>
<reference evidence="1" key="1">
    <citation type="submission" date="2018-05" db="EMBL/GenBank/DDBJ databases">
        <authorList>
            <person name="Lanie J.A."/>
            <person name="Ng W.-L."/>
            <person name="Kazmierczak K.M."/>
            <person name="Andrzejewski T.M."/>
            <person name="Davidsen T.M."/>
            <person name="Wayne K.J."/>
            <person name="Tettelin H."/>
            <person name="Glass J.I."/>
            <person name="Rusch D."/>
            <person name="Podicherti R."/>
            <person name="Tsui H.-C.T."/>
            <person name="Winkler M.E."/>
        </authorList>
    </citation>
    <scope>NUCLEOTIDE SEQUENCE</scope>
</reference>
<dbReference type="EMBL" id="UINC01178928">
    <property type="protein sequence ID" value="SVD87353.1"/>
    <property type="molecule type" value="Genomic_DNA"/>
</dbReference>
<accession>A0A382YVZ6</accession>